<feature type="transmembrane region" description="Helical" evidence="8">
    <location>
        <begin position="196"/>
        <end position="223"/>
    </location>
</feature>
<comment type="subcellular location">
    <subcellularLocation>
        <location evidence="1">Cell membrane</location>
        <topology evidence="1">Multi-pass membrane protein</topology>
    </subcellularLocation>
</comment>
<keyword evidence="6 8" id="KW-1133">Transmembrane helix</keyword>
<feature type="transmembrane region" description="Helical" evidence="8">
    <location>
        <begin position="229"/>
        <end position="250"/>
    </location>
</feature>
<feature type="transmembrane region" description="Helical" evidence="8">
    <location>
        <begin position="333"/>
        <end position="358"/>
    </location>
</feature>
<keyword evidence="3" id="KW-1003">Cell membrane</keyword>
<feature type="transmembrane region" description="Helical" evidence="8">
    <location>
        <begin position="279"/>
        <end position="299"/>
    </location>
</feature>
<dbReference type="GO" id="GO:0009401">
    <property type="term" value="P:phosphoenolpyruvate-dependent sugar phosphotransferase system"/>
    <property type="evidence" value="ECO:0007669"/>
    <property type="project" value="InterPro"/>
</dbReference>
<keyword evidence="2" id="KW-0813">Transport</keyword>
<dbReference type="GO" id="GO:0008982">
    <property type="term" value="F:protein-N(PI)-phosphohistidine-sugar phosphotransferase activity"/>
    <property type="evidence" value="ECO:0007669"/>
    <property type="project" value="InterPro"/>
</dbReference>
<keyword evidence="7 8" id="KW-0472">Membrane</keyword>
<evidence type="ECO:0000256" key="6">
    <source>
        <dbReference type="ARBA" id="ARBA00022989"/>
    </source>
</evidence>
<evidence type="ECO:0000313" key="11">
    <source>
        <dbReference type="Proteomes" id="UP000294192"/>
    </source>
</evidence>
<dbReference type="RefSeq" id="WP_131599464.1">
    <property type="nucleotide sequence ID" value="NZ_CBDBYK010000016.1"/>
</dbReference>
<dbReference type="EMBL" id="PSZO01000021">
    <property type="protein sequence ID" value="TCG10796.1"/>
    <property type="molecule type" value="Genomic_DNA"/>
</dbReference>
<evidence type="ECO:0000256" key="5">
    <source>
        <dbReference type="ARBA" id="ARBA00022692"/>
    </source>
</evidence>
<keyword evidence="11" id="KW-1185">Reference proteome</keyword>
<protein>
    <recommendedName>
        <fullName evidence="9">Phosphotransferase system EIIC domain-containing protein</fullName>
    </recommendedName>
</protein>
<feature type="transmembrane region" description="Helical" evidence="8">
    <location>
        <begin position="20"/>
        <end position="41"/>
    </location>
</feature>
<dbReference type="AlphaFoldDB" id="A0A4R0XJI1"/>
<evidence type="ECO:0000256" key="7">
    <source>
        <dbReference type="ARBA" id="ARBA00023136"/>
    </source>
</evidence>
<comment type="caution">
    <text evidence="10">The sequence shown here is derived from an EMBL/GenBank/DDBJ whole genome shotgun (WGS) entry which is preliminary data.</text>
</comment>
<dbReference type="Pfam" id="PF13303">
    <property type="entry name" value="PTS_EIIC_2"/>
    <property type="match status" value="1"/>
</dbReference>
<gene>
    <name evidence="10" type="ORF">C4B24_03935</name>
</gene>
<sequence>MFKINSKIQHKKIWFDSMVGMTIGFFATLIIGTIIGLFGKIPGAEFMISIKKVLSYSVGIGIGVGVGVKCGLNPLQIFAVGFAAMIASISMLVPHYNGGTEKIMTSGAKIGFFTDGHLRLGIPGDVFGAWLVSVLLVYLFKIFEFKTYFDIFLVPIIGIFIGILSAFSIIFLTTGVVSVAELGVDKLAKSSRTLEVLLAPIIGLIMGLALSLPTSSAAIAIMIRLHGAPASAAMAATAAQMISFGVLTWMANKKVGKTIAVGFGTSMLHMKNYMRSPRVLIIPTICSMVAAMCATGLTLEFPVGKIGVPTSGMGTSALYGPIFTLFENGWSNYLAWLHIIVMQLAIPTILTIALWYLFRRFNWITKEELQLEYV</sequence>
<evidence type="ECO:0000256" key="3">
    <source>
        <dbReference type="ARBA" id="ARBA00022475"/>
    </source>
</evidence>
<evidence type="ECO:0000256" key="4">
    <source>
        <dbReference type="ARBA" id="ARBA00022597"/>
    </source>
</evidence>
<feature type="transmembrane region" description="Helical" evidence="8">
    <location>
        <begin position="118"/>
        <end position="140"/>
    </location>
</feature>
<dbReference type="OrthoDB" id="396983at2"/>
<feature type="domain" description="Phosphotransferase system EIIC" evidence="9">
    <location>
        <begin position="17"/>
        <end position="370"/>
    </location>
</feature>
<evidence type="ECO:0000256" key="2">
    <source>
        <dbReference type="ARBA" id="ARBA00022448"/>
    </source>
</evidence>
<name>A0A4R0XJI1_9MOLU</name>
<dbReference type="InterPro" id="IPR003352">
    <property type="entry name" value="PTS_EIIC"/>
</dbReference>
<keyword evidence="5 8" id="KW-0812">Transmembrane</keyword>
<evidence type="ECO:0000259" key="9">
    <source>
        <dbReference type="Pfam" id="PF13303"/>
    </source>
</evidence>
<evidence type="ECO:0000313" key="10">
    <source>
        <dbReference type="EMBL" id="TCG10796.1"/>
    </source>
</evidence>
<evidence type="ECO:0000256" key="8">
    <source>
        <dbReference type="SAM" id="Phobius"/>
    </source>
</evidence>
<evidence type="ECO:0000256" key="1">
    <source>
        <dbReference type="ARBA" id="ARBA00004651"/>
    </source>
</evidence>
<keyword evidence="4" id="KW-0762">Sugar transport</keyword>
<dbReference type="Proteomes" id="UP000294192">
    <property type="component" value="Unassembled WGS sequence"/>
</dbReference>
<reference evidence="10 11" key="1">
    <citation type="submission" date="2018-02" db="EMBL/GenBank/DDBJ databases">
        <title>Mycoplasma marinum and Mycoplasma todarodis sp. nov., moderately halophilic and psychrotolerant mycoplasmas isolated from cephalopods.</title>
        <authorList>
            <person name="Viver T."/>
        </authorList>
    </citation>
    <scope>NUCLEOTIDE SEQUENCE [LARGE SCALE GENOMIC DNA]</scope>
    <source>
        <strain evidence="10 11">PE</strain>
    </source>
</reference>
<feature type="transmembrane region" description="Helical" evidence="8">
    <location>
        <begin position="75"/>
        <end position="97"/>
    </location>
</feature>
<dbReference type="GO" id="GO:0005886">
    <property type="term" value="C:plasma membrane"/>
    <property type="evidence" value="ECO:0007669"/>
    <property type="project" value="UniProtKB-SubCell"/>
</dbReference>
<proteinExistence type="predicted"/>
<accession>A0A4R0XJI1</accession>
<organism evidence="10 11">
    <name type="scientific">Mycoplasma marinum</name>
    <dbReference type="NCBI Taxonomy" id="1937190"/>
    <lineage>
        <taxon>Bacteria</taxon>
        <taxon>Bacillati</taxon>
        <taxon>Mycoplasmatota</taxon>
        <taxon>Mollicutes</taxon>
        <taxon>Mycoplasmataceae</taxon>
        <taxon>Mycoplasma</taxon>
    </lineage>
</organism>
<feature type="transmembrane region" description="Helical" evidence="8">
    <location>
        <begin position="152"/>
        <end position="184"/>
    </location>
</feature>